<protein>
    <recommendedName>
        <fullName evidence="3">Fic family protein</fullName>
    </recommendedName>
</protein>
<keyword evidence="2" id="KW-1185">Reference proteome</keyword>
<name>A0A0B7GY10_TREPH</name>
<dbReference type="Proteomes" id="UP000042527">
    <property type="component" value="Unassembled WGS sequence"/>
</dbReference>
<evidence type="ECO:0000313" key="2">
    <source>
        <dbReference type="Proteomes" id="UP000042527"/>
    </source>
</evidence>
<organism evidence="1 2">
    <name type="scientific">Treponema phagedenis</name>
    <dbReference type="NCBI Taxonomy" id="162"/>
    <lineage>
        <taxon>Bacteria</taxon>
        <taxon>Pseudomonadati</taxon>
        <taxon>Spirochaetota</taxon>
        <taxon>Spirochaetia</taxon>
        <taxon>Spirochaetales</taxon>
        <taxon>Treponemataceae</taxon>
        <taxon>Treponema</taxon>
    </lineage>
</organism>
<dbReference type="AlphaFoldDB" id="A0A0B7GY10"/>
<dbReference type="EMBL" id="CDNC01000051">
    <property type="protein sequence ID" value="CEM63403.1"/>
    <property type="molecule type" value="Genomic_DNA"/>
</dbReference>
<reference evidence="2" key="1">
    <citation type="submission" date="2015-01" db="EMBL/GenBank/DDBJ databases">
        <authorList>
            <person name="Manzoor Shahid"/>
            <person name="Zubair Saima"/>
        </authorList>
    </citation>
    <scope>NUCLEOTIDE SEQUENCE [LARGE SCALE GENOMIC DNA]</scope>
    <source>
        <strain evidence="2">V1</strain>
    </source>
</reference>
<evidence type="ECO:0008006" key="3">
    <source>
        <dbReference type="Google" id="ProtNLM"/>
    </source>
</evidence>
<dbReference type="Gene3D" id="1.10.10.10">
    <property type="entry name" value="Winged helix-like DNA-binding domain superfamily/Winged helix DNA-binding domain"/>
    <property type="match status" value="1"/>
</dbReference>
<dbReference type="InterPro" id="IPR036388">
    <property type="entry name" value="WH-like_DNA-bd_sf"/>
</dbReference>
<accession>A0A0B7GY10</accession>
<evidence type="ECO:0000313" key="1">
    <source>
        <dbReference type="EMBL" id="CEM63403.1"/>
    </source>
</evidence>
<gene>
    <name evidence="1" type="ORF">TPHV1_90032</name>
</gene>
<sequence length="51" mass="5575">MAPVFCRQIASNLAIGPDISQRTIERALKELQETGKIGQVGSGRSTKYIKI</sequence>
<proteinExistence type="predicted"/>